<evidence type="ECO:0000313" key="2">
    <source>
        <dbReference type="Proteomes" id="UP001631969"/>
    </source>
</evidence>
<sequence>MLLQASNISKSYGTRTVLSNINVQVQDRERIGLVGVNGAGKSTLLQIISGEMSHDSGEIFKNKDIRVGYLAQNSGLQSERSIRAEMLDVFAPLLQTERELREMEEAMADPKLHENEKAYEALLHQYAAKSEQFKEKGGYSMESRMRSVLSGMGFGDFAPDTLISTLSGGQRTRLALAKMLLQEPDVLMLDEPTNHLDIATLTWLEGYLRSYPGAILVVSHDRYFLDALVTAIYEIERHQSVRYTGNYSRYVELKAQEYEIRMKQFDKQQEEIARMEDFIQKNIVRATTTKRAQSRRKALEKMDRLDKPQGELKKAAFSFETAYSSGRDVLNAADLAVSYDGETPLFQHASFQLSRGDTAALIGPNGVGKSSLFKVLTEQLKPWRGTFYWGTRVQIGYYDQEQSHLNGANTVLDEVWNEYPHMEEARVRTVLGNFLFSGEDVFKRVSSLSGGEKARVSLAKLMLQNANMLILDEPTNHLDLFSKEVLEAALMDYEGTLLFISHDRYFLNKMADRVLELDKDGITAYLGNYDDYIEKKLELEEARAEAADASSKTASRTESGSGATGAGSIRNPASANGSAKGVAAAPAASSYEADKQAKREERSRQRRLEQLEQEISQLEQDIAGLEEQLTLPEVYNDYIAVQGINTGLDAKRQELQEHYEAWEQLMA</sequence>
<keyword evidence="1" id="KW-0547">Nucleotide-binding</keyword>
<evidence type="ECO:0000313" key="1">
    <source>
        <dbReference type="EMBL" id="MFM9328756.1"/>
    </source>
</evidence>
<dbReference type="EMBL" id="JBJURJ010000006">
    <property type="protein sequence ID" value="MFM9328756.1"/>
    <property type="molecule type" value="Genomic_DNA"/>
</dbReference>
<comment type="caution">
    <text evidence="1">The sequence shown here is derived from an EMBL/GenBank/DDBJ whole genome shotgun (WGS) entry which is preliminary data.</text>
</comment>
<accession>A0ACC7NYH6</accession>
<proteinExistence type="predicted"/>
<protein>
    <submittedName>
        <fullName evidence="1">ABC-F family ATP-binding cassette domain-containing protein</fullName>
    </submittedName>
</protein>
<gene>
    <name evidence="1" type="ORF">ACI1P1_10690</name>
</gene>
<name>A0ACC7NYH6_9BACL</name>
<reference evidence="1" key="1">
    <citation type="submission" date="2024-12" db="EMBL/GenBank/DDBJ databases">
        <authorList>
            <person name="Wu N."/>
        </authorList>
    </citation>
    <scope>NUCLEOTIDE SEQUENCE</scope>
    <source>
        <strain evidence="1">P15</strain>
    </source>
</reference>
<keyword evidence="2" id="KW-1185">Reference proteome</keyword>
<organism evidence="1 2">
    <name type="scientific">Paenibacillus mesotrionivorans</name>
    <dbReference type="NCBI Taxonomy" id="3160968"/>
    <lineage>
        <taxon>Bacteria</taxon>
        <taxon>Bacillati</taxon>
        <taxon>Bacillota</taxon>
        <taxon>Bacilli</taxon>
        <taxon>Bacillales</taxon>
        <taxon>Paenibacillaceae</taxon>
        <taxon>Paenibacillus</taxon>
    </lineage>
</organism>
<keyword evidence="1" id="KW-0067">ATP-binding</keyword>
<dbReference type="Proteomes" id="UP001631969">
    <property type="component" value="Unassembled WGS sequence"/>
</dbReference>